<dbReference type="STRING" id="180088.A0A1J8RGC2"/>
<evidence type="ECO:0000313" key="2">
    <source>
        <dbReference type="Proteomes" id="UP000183567"/>
    </source>
</evidence>
<reference evidence="1 2" key="1">
    <citation type="submission" date="2016-03" db="EMBL/GenBank/DDBJ databases">
        <title>Comparative genomics of the ectomycorrhizal sister species Rhizopogon vinicolor and Rhizopogon vesiculosus (Basidiomycota: Boletales) reveals a divergence of the mating type B locus.</title>
        <authorList>
            <person name="Mujic A.B."/>
            <person name="Kuo A."/>
            <person name="Tritt A."/>
            <person name="Lipzen A."/>
            <person name="Chen C."/>
            <person name="Johnson J."/>
            <person name="Sharma A."/>
            <person name="Barry K."/>
            <person name="Grigoriev I.V."/>
            <person name="Spatafora J.W."/>
        </authorList>
    </citation>
    <scope>NUCLEOTIDE SEQUENCE [LARGE SCALE GENOMIC DNA]</scope>
    <source>
        <strain evidence="1 2">AM-OR11-056</strain>
    </source>
</reference>
<accession>A0A1J8RGC2</accession>
<name>A0A1J8RGC2_9AGAM</name>
<dbReference type="AlphaFoldDB" id="A0A1J8RGC2"/>
<dbReference type="OrthoDB" id="3228141at2759"/>
<dbReference type="Proteomes" id="UP000183567">
    <property type="component" value="Unassembled WGS sequence"/>
</dbReference>
<gene>
    <name evidence="1" type="ORF">AZE42_11866</name>
</gene>
<comment type="caution">
    <text evidence="1">The sequence shown here is derived from an EMBL/GenBank/DDBJ whole genome shotgun (WGS) entry which is preliminary data.</text>
</comment>
<protein>
    <submittedName>
        <fullName evidence="1">Uncharacterized protein</fullName>
    </submittedName>
</protein>
<keyword evidence="2" id="KW-1185">Reference proteome</keyword>
<evidence type="ECO:0000313" key="1">
    <source>
        <dbReference type="EMBL" id="OJA20850.1"/>
    </source>
</evidence>
<dbReference type="EMBL" id="LVVM01000346">
    <property type="protein sequence ID" value="OJA20850.1"/>
    <property type="molecule type" value="Genomic_DNA"/>
</dbReference>
<organism evidence="1 2">
    <name type="scientific">Rhizopogon vesiculosus</name>
    <dbReference type="NCBI Taxonomy" id="180088"/>
    <lineage>
        <taxon>Eukaryota</taxon>
        <taxon>Fungi</taxon>
        <taxon>Dikarya</taxon>
        <taxon>Basidiomycota</taxon>
        <taxon>Agaricomycotina</taxon>
        <taxon>Agaricomycetes</taxon>
        <taxon>Agaricomycetidae</taxon>
        <taxon>Boletales</taxon>
        <taxon>Suillineae</taxon>
        <taxon>Rhizopogonaceae</taxon>
        <taxon>Rhizopogon</taxon>
    </lineage>
</organism>
<proteinExistence type="predicted"/>
<sequence>MPQGPGYIYHVLDVLMPQRPDLFHEELRITPQTFQKILSEIIDDPIYFQTSRTMNRGRGNAVSQQKVARWADAEKGLIGDL</sequence>